<evidence type="ECO:0000256" key="5">
    <source>
        <dbReference type="ARBA" id="ARBA00022792"/>
    </source>
</evidence>
<dbReference type="GO" id="GO:0004129">
    <property type="term" value="F:cytochrome-c oxidase activity"/>
    <property type="evidence" value="ECO:0007669"/>
    <property type="project" value="EnsemblFungi"/>
</dbReference>
<reference evidence="13 14" key="1">
    <citation type="submission" date="2012-10" db="EMBL/GenBank/DDBJ databases">
        <title>Genome sequencing and analysis of entomopathogenic fungi Beauveria bassiana D1-5.</title>
        <authorList>
            <person name="Li Q."/>
            <person name="Wang L."/>
            <person name="Zhang Z."/>
            <person name="Wang Q."/>
            <person name="Ren J."/>
            <person name="Wang M."/>
            <person name="Xu W."/>
            <person name="Wang J."/>
            <person name="Lu Y."/>
            <person name="Du Q."/>
            <person name="Sun Z."/>
        </authorList>
    </citation>
    <scope>NUCLEOTIDE SEQUENCE [LARGE SCALE GENOMIC DNA]</scope>
    <source>
        <strain evidence="13 14">D1-5</strain>
    </source>
</reference>
<comment type="similarity">
    <text evidence="3">Belongs to the cytochrome c oxidase subunit 5B family.</text>
</comment>
<evidence type="ECO:0000256" key="1">
    <source>
        <dbReference type="ARBA" id="ARBA00004443"/>
    </source>
</evidence>
<comment type="subcellular location">
    <subcellularLocation>
        <location evidence="1">Mitochondrion inner membrane</location>
        <topology evidence="1">Peripheral membrane protein</topology>
        <orientation evidence="1">Matrix side</orientation>
    </subcellularLocation>
</comment>
<dbReference type="InterPro" id="IPR036972">
    <property type="entry name" value="Cyt_c_oxidase_su5b_sf"/>
</dbReference>
<gene>
    <name evidence="13" type="ORF">BBAD15_g11538</name>
</gene>
<dbReference type="STRING" id="1245745.A0A0A2VR22"/>
<dbReference type="FunFam" id="2.60.11.10:FF:000003">
    <property type="entry name" value="Cytochrome c oxidase subunit IV"/>
    <property type="match status" value="1"/>
</dbReference>
<dbReference type="GO" id="GO:1990145">
    <property type="term" value="P:maintenance of translational fidelity"/>
    <property type="evidence" value="ECO:0007669"/>
    <property type="project" value="EnsemblFungi"/>
</dbReference>
<keyword evidence="6 12" id="KW-0862">Zinc</keyword>
<dbReference type="AlphaFoldDB" id="A0A0A2VR22"/>
<sequence>MYKYPTPAFGAASFAAAAPTAAVEATPRTPTVQDIDAQSKVTDTIRGFAFHEGFRMPVKELATKSASNLQTSSLQELGRLAASASPYNNVPERLKTQMMKDLATKSTSVFVLSPDGKYYQEPMAEPGWLSLDKLLLSEQEAQLSKEKYSAQVKALGMKSSDRLIKLLKTASDDCSKYAKIREIFGHGIGKYHPNQLVAKKYMPADGLCEKELLYKFALKISNLQELYRMKKLTMDPYDFYRWAICKNLKSDLHSALDNSRKMLKGIIRTMGDDGGQADQGFRAIVLYWASLTGNERKFGKNKACRVRKLGRPSNPKTGKLASYANHQKVDVKGRELAHEISHSKERARKRRQLADREANRPKIYGGYCFGHKQCASLDDARAEMELGGCRRKLSHLPAMFMQRTVIAAARRAAIKPAVARSFTTSFVRRTHSIPAKSLCSTSTTTNKMLIAGEAAKGPTTPNEQAAALAHDSSKTVGTYKTFSQVKTDEDLLAPGAKPGTVPTDLEQSTGLERLEILGKMEGVDVFDMRPLDASRKGTMEDPIRVRSAGEEQYLGCTGYPADSHVVTWLGISKDRPIERCPECGSVYKMDYVGAEDDHHGHHHAPEYPEPQTFADYIKPEYRYR</sequence>
<evidence type="ECO:0000256" key="8">
    <source>
        <dbReference type="ARBA" id="ARBA00023128"/>
    </source>
</evidence>
<dbReference type="GO" id="GO:0045277">
    <property type="term" value="C:respiratory chain complex IV"/>
    <property type="evidence" value="ECO:0007669"/>
    <property type="project" value="EnsemblFungi"/>
</dbReference>
<dbReference type="EMBL" id="ANFO01001269">
    <property type="protein sequence ID" value="KGQ03244.1"/>
    <property type="molecule type" value="Genomic_DNA"/>
</dbReference>
<dbReference type="Proteomes" id="UP000030106">
    <property type="component" value="Unassembled WGS sequence"/>
</dbReference>
<dbReference type="PROSITE" id="PS51359">
    <property type="entry name" value="COX5B_2"/>
    <property type="match status" value="1"/>
</dbReference>
<evidence type="ECO:0000256" key="12">
    <source>
        <dbReference type="PIRSR" id="PIRSR602124-2"/>
    </source>
</evidence>
<evidence type="ECO:0000256" key="2">
    <source>
        <dbReference type="ARBA" id="ARBA00004673"/>
    </source>
</evidence>
<dbReference type="CDD" id="cd00924">
    <property type="entry name" value="Cyt_c_Oxidase_Vb"/>
    <property type="match status" value="1"/>
</dbReference>
<dbReference type="GO" id="GO:0005743">
    <property type="term" value="C:mitochondrial inner membrane"/>
    <property type="evidence" value="ECO:0007669"/>
    <property type="project" value="UniProtKB-SubCell"/>
</dbReference>
<organism evidence="13 14">
    <name type="scientific">Beauveria bassiana D1-5</name>
    <dbReference type="NCBI Taxonomy" id="1245745"/>
    <lineage>
        <taxon>Eukaryota</taxon>
        <taxon>Fungi</taxon>
        <taxon>Dikarya</taxon>
        <taxon>Ascomycota</taxon>
        <taxon>Pezizomycotina</taxon>
        <taxon>Sordariomycetes</taxon>
        <taxon>Hypocreomycetidae</taxon>
        <taxon>Hypocreales</taxon>
        <taxon>Cordycipitaceae</taxon>
        <taxon>Beauveria</taxon>
    </lineage>
</organism>
<keyword evidence="4 12" id="KW-0479">Metal-binding</keyword>
<evidence type="ECO:0000313" key="14">
    <source>
        <dbReference type="Proteomes" id="UP000030106"/>
    </source>
</evidence>
<evidence type="ECO:0000256" key="3">
    <source>
        <dbReference type="ARBA" id="ARBA00010292"/>
    </source>
</evidence>
<keyword evidence="8" id="KW-0496">Mitochondrion</keyword>
<dbReference type="HOGENOM" id="CLU_438031_0_0_1"/>
<keyword evidence="5" id="KW-0999">Mitochondrion inner membrane</keyword>
<dbReference type="Pfam" id="PF01215">
    <property type="entry name" value="COX5B"/>
    <property type="match status" value="1"/>
</dbReference>
<evidence type="ECO:0000256" key="7">
    <source>
        <dbReference type="ARBA" id="ARBA00022946"/>
    </source>
</evidence>
<accession>A0A0A2VR22</accession>
<evidence type="ECO:0000256" key="11">
    <source>
        <dbReference type="ARBA" id="ARBA00070613"/>
    </source>
</evidence>
<comment type="caution">
    <text evidence="13">The sequence shown here is derived from an EMBL/GenBank/DDBJ whole genome shotgun (WGS) entry which is preliminary data.</text>
</comment>
<protein>
    <recommendedName>
        <fullName evidence="11">Cytochrome c oxidase subunit 4, mitochondrial</fullName>
    </recommendedName>
    <alternativeName>
        <fullName evidence="10">Cytochrome c oxidase polypeptide IV</fullName>
    </alternativeName>
</protein>
<feature type="binding site" evidence="12">
    <location>
        <position position="583"/>
    </location>
    <ligand>
        <name>Zn(2+)</name>
        <dbReference type="ChEBI" id="CHEBI:29105"/>
    </ligand>
</feature>
<keyword evidence="9" id="KW-0472">Membrane</keyword>
<feature type="binding site" evidence="12">
    <location>
        <position position="556"/>
    </location>
    <ligand>
        <name>Zn(2+)</name>
        <dbReference type="ChEBI" id="CHEBI:29105"/>
    </ligand>
</feature>
<evidence type="ECO:0000256" key="6">
    <source>
        <dbReference type="ARBA" id="ARBA00022833"/>
    </source>
</evidence>
<dbReference type="SUPFAM" id="SSF57802">
    <property type="entry name" value="Rubredoxin-like"/>
    <property type="match status" value="1"/>
</dbReference>
<feature type="binding site" evidence="12">
    <location>
        <position position="564"/>
    </location>
    <ligand>
        <name>Zn(2+)</name>
        <dbReference type="ChEBI" id="CHEBI:29105"/>
    </ligand>
</feature>
<dbReference type="PANTHER" id="PTHR10122:SF0">
    <property type="entry name" value="CYTOCHROME C OXIDASE SUBUNIT 5B, ISOFORM A-RELATED"/>
    <property type="match status" value="1"/>
</dbReference>
<proteinExistence type="inferred from homology"/>
<dbReference type="GO" id="GO:0008270">
    <property type="term" value="F:zinc ion binding"/>
    <property type="evidence" value="ECO:0007669"/>
    <property type="project" value="EnsemblFungi"/>
</dbReference>
<comment type="pathway">
    <text evidence="2">Energy metabolism; oxidative phosphorylation.</text>
</comment>
<evidence type="ECO:0000313" key="13">
    <source>
        <dbReference type="EMBL" id="KGQ03244.1"/>
    </source>
</evidence>
<dbReference type="InterPro" id="IPR002124">
    <property type="entry name" value="Cyt_c_oxidase_su5b"/>
</dbReference>
<dbReference type="PANTHER" id="PTHR10122">
    <property type="entry name" value="CYTOCHROME C OXIDASE SUBUNIT 5B, MITOCHONDRIAL"/>
    <property type="match status" value="1"/>
</dbReference>
<dbReference type="OrthoDB" id="5041951at2759"/>
<dbReference type="GO" id="GO:0006123">
    <property type="term" value="P:mitochondrial electron transport, cytochrome c to oxygen"/>
    <property type="evidence" value="ECO:0007669"/>
    <property type="project" value="EnsemblFungi"/>
</dbReference>
<keyword evidence="7" id="KW-0809">Transit peptide</keyword>
<feature type="binding site" evidence="12">
    <location>
        <position position="580"/>
    </location>
    <ligand>
        <name>Zn(2+)</name>
        <dbReference type="ChEBI" id="CHEBI:29105"/>
    </ligand>
</feature>
<name>A0A0A2VR22_BEABA</name>
<evidence type="ECO:0000256" key="4">
    <source>
        <dbReference type="ARBA" id="ARBA00022723"/>
    </source>
</evidence>
<evidence type="ECO:0000256" key="10">
    <source>
        <dbReference type="ARBA" id="ARBA00031366"/>
    </source>
</evidence>
<evidence type="ECO:0000256" key="9">
    <source>
        <dbReference type="ARBA" id="ARBA00023136"/>
    </source>
</evidence>
<dbReference type="GO" id="GO:0033617">
    <property type="term" value="P:mitochondrial respiratory chain complex IV assembly"/>
    <property type="evidence" value="ECO:0007669"/>
    <property type="project" value="EnsemblFungi"/>
</dbReference>
<dbReference type="Gene3D" id="2.60.11.10">
    <property type="entry name" value="Cytochrome c oxidase, subunit Vb"/>
    <property type="match status" value="1"/>
</dbReference>